<evidence type="ECO:0000256" key="5">
    <source>
        <dbReference type="ARBA" id="ARBA00023002"/>
    </source>
</evidence>
<accession>A0A1T4PXB5</accession>
<dbReference type="GO" id="GO:0009055">
    <property type="term" value="F:electron transfer activity"/>
    <property type="evidence" value="ECO:0007669"/>
    <property type="project" value="InterPro"/>
</dbReference>
<dbReference type="InterPro" id="IPR013983">
    <property type="entry name" value="Ald_Fedxn_OxRdtase_N"/>
</dbReference>
<comment type="similarity">
    <text evidence="2">Belongs to the AOR/FOR family.</text>
</comment>
<dbReference type="PANTHER" id="PTHR30038">
    <property type="entry name" value="ALDEHYDE FERREDOXIN OXIDOREDUCTASE"/>
    <property type="match status" value="1"/>
</dbReference>
<dbReference type="SUPFAM" id="SSF48310">
    <property type="entry name" value="Aldehyde ferredoxin oxidoreductase, C-terminal domains"/>
    <property type="match status" value="1"/>
</dbReference>
<keyword evidence="4" id="KW-0479">Metal-binding</keyword>
<dbReference type="OrthoDB" id="9763894at2"/>
<dbReference type="Gene3D" id="3.60.9.10">
    <property type="entry name" value="Aldehyde ferredoxin oxidoreductase, N-terminal domain"/>
    <property type="match status" value="1"/>
</dbReference>
<dbReference type="InterPro" id="IPR001203">
    <property type="entry name" value="OxRdtase_Ald_Fedxn_C"/>
</dbReference>
<organism evidence="10 11">
    <name type="scientific">Carboxydocella sporoproducens DSM 16521</name>
    <dbReference type="NCBI Taxonomy" id="1121270"/>
    <lineage>
        <taxon>Bacteria</taxon>
        <taxon>Bacillati</taxon>
        <taxon>Bacillota</taxon>
        <taxon>Clostridia</taxon>
        <taxon>Eubacteriales</taxon>
        <taxon>Clostridiales Family XVI. Incertae Sedis</taxon>
        <taxon>Carboxydocella</taxon>
    </lineage>
</organism>
<evidence type="ECO:0000313" key="11">
    <source>
        <dbReference type="Proteomes" id="UP000189933"/>
    </source>
</evidence>
<keyword evidence="3" id="KW-0004">4Fe-4S</keyword>
<dbReference type="InterPro" id="IPR013984">
    <property type="entry name" value="Ald_Fedxn_OxRdtase_dom2"/>
</dbReference>
<dbReference type="InterPro" id="IPR013985">
    <property type="entry name" value="Ald_Fedxn_OxRdtase_dom3"/>
</dbReference>
<evidence type="ECO:0000256" key="2">
    <source>
        <dbReference type="ARBA" id="ARBA00011032"/>
    </source>
</evidence>
<dbReference type="GO" id="GO:0051539">
    <property type="term" value="F:4 iron, 4 sulfur cluster binding"/>
    <property type="evidence" value="ECO:0007669"/>
    <property type="project" value="UniProtKB-KW"/>
</dbReference>
<reference evidence="11" key="1">
    <citation type="submission" date="2017-02" db="EMBL/GenBank/DDBJ databases">
        <authorList>
            <person name="Varghese N."/>
            <person name="Submissions S."/>
        </authorList>
    </citation>
    <scope>NUCLEOTIDE SEQUENCE [LARGE SCALE GENOMIC DNA]</scope>
    <source>
        <strain evidence="11">DSM 16521</strain>
    </source>
</reference>
<proteinExistence type="inferred from homology"/>
<dbReference type="Gene3D" id="1.10.569.10">
    <property type="entry name" value="Aldehyde Ferredoxin Oxidoreductase Protein, subunit A, domain 2"/>
    <property type="match status" value="1"/>
</dbReference>
<sequence length="596" mass="65168">MFGWMGKIIRIDLDNYEVKVDTIVETIYRQYIGGRGLGTYLLYRETDPGLDPLSPQNPLIFTVGPLTGTKVPTSGRFSLSTKSPLTGTIFDSNAGGVWGVKFKRCGFDALYIKGKAAEPVYIVIKNDQIQIKAAAELWGRDTRETTELLKQKEGSQVSVACIGPAGENLVKYAAIINDYSRALGRGGVGAVMGAKNLKAIVVDGEKKVPVADPERLDFVVYETNKWLKANPITSQGLPEFGTAVLVNLFNELGILPTRNFQQSQFERAEDISGERLAETLTIKRSGCYACPIQCSRVTKVGEQSGEGPEYETIWSFGAQCGIADLELITRANYLCNLLGLDTISTGSTIGCAMELAEKGHLTEDLAFGSREKILELIEFIAYRRSIGNDLAEGSKRLAEKYGAPELAMQVKGLEMPAYDPRGTQGMGLALATSNRGACHLRAYMVGPEVLGVPKLVDPYSPAGKAGLTINFQNINAAMDTLVLCRFIGLAVSEEYFARLLTAVTGINYQPQDLHIIGERIWNLERLFNLKAGFSAADDTLPPRLLKEPVQSGPAAGMVVQLETMVREYYHYRGWDKQGVPTPAKLRQLGLEEDHSA</sequence>
<comment type="cofactor">
    <cofactor evidence="8">
        <name>tungstopterin</name>
        <dbReference type="ChEBI" id="CHEBI:30402"/>
    </cofactor>
</comment>
<dbReference type="Pfam" id="PF02730">
    <property type="entry name" value="AFOR_N"/>
    <property type="match status" value="1"/>
</dbReference>
<evidence type="ECO:0000256" key="4">
    <source>
        <dbReference type="ARBA" id="ARBA00022723"/>
    </source>
</evidence>
<comment type="cofactor">
    <cofactor evidence="1">
        <name>[4Fe-4S] cluster</name>
        <dbReference type="ChEBI" id="CHEBI:49883"/>
    </cofactor>
</comment>
<gene>
    <name evidence="10" type="ORF">SAMN02745885_01441</name>
</gene>
<evidence type="ECO:0000256" key="3">
    <source>
        <dbReference type="ARBA" id="ARBA00022485"/>
    </source>
</evidence>
<evidence type="ECO:0000256" key="7">
    <source>
        <dbReference type="ARBA" id="ARBA00023014"/>
    </source>
</evidence>
<protein>
    <submittedName>
        <fullName evidence="10">Aldehyde:ferredoxin oxidoreductase</fullName>
    </submittedName>
</protein>
<dbReference type="Gene3D" id="1.10.599.10">
    <property type="entry name" value="Aldehyde Ferredoxin Oxidoreductase Protein, subunit A, domain 3"/>
    <property type="match status" value="1"/>
</dbReference>
<dbReference type="InterPro" id="IPR051919">
    <property type="entry name" value="W-dependent_AOR"/>
</dbReference>
<evidence type="ECO:0000256" key="1">
    <source>
        <dbReference type="ARBA" id="ARBA00001966"/>
    </source>
</evidence>
<evidence type="ECO:0000259" key="9">
    <source>
        <dbReference type="SMART" id="SM00790"/>
    </source>
</evidence>
<dbReference type="Pfam" id="PF01314">
    <property type="entry name" value="AFOR_C"/>
    <property type="match status" value="1"/>
</dbReference>
<feature type="domain" description="Aldehyde ferredoxin oxidoreductase N-terminal" evidence="9">
    <location>
        <begin position="4"/>
        <end position="206"/>
    </location>
</feature>
<evidence type="ECO:0000256" key="6">
    <source>
        <dbReference type="ARBA" id="ARBA00023004"/>
    </source>
</evidence>
<dbReference type="GO" id="GO:0046872">
    <property type="term" value="F:metal ion binding"/>
    <property type="evidence" value="ECO:0007669"/>
    <property type="project" value="UniProtKB-KW"/>
</dbReference>
<dbReference type="InterPro" id="IPR036021">
    <property type="entry name" value="Tungsten_al_ferr_oxy-like_C"/>
</dbReference>
<dbReference type="Proteomes" id="UP000189933">
    <property type="component" value="Unassembled WGS sequence"/>
</dbReference>
<name>A0A1T4PXB5_9FIRM</name>
<dbReference type="PANTHER" id="PTHR30038:SF0">
    <property type="entry name" value="TUNGSTEN-CONTAINING ALDEHYDE FERREDOXIN OXIDOREDUCTASE"/>
    <property type="match status" value="1"/>
</dbReference>
<dbReference type="AlphaFoldDB" id="A0A1T4PXB5"/>
<keyword evidence="6" id="KW-0408">Iron</keyword>
<keyword evidence="7" id="KW-0411">Iron-sulfur</keyword>
<dbReference type="RefSeq" id="WP_078665510.1">
    <property type="nucleotide sequence ID" value="NZ_FUXM01000014.1"/>
</dbReference>
<dbReference type="EMBL" id="FUXM01000014">
    <property type="protein sequence ID" value="SJZ95976.1"/>
    <property type="molecule type" value="Genomic_DNA"/>
</dbReference>
<dbReference type="GO" id="GO:0016625">
    <property type="term" value="F:oxidoreductase activity, acting on the aldehyde or oxo group of donors, iron-sulfur protein as acceptor"/>
    <property type="evidence" value="ECO:0007669"/>
    <property type="project" value="InterPro"/>
</dbReference>
<keyword evidence="5" id="KW-0560">Oxidoreductase</keyword>
<dbReference type="SUPFAM" id="SSF56228">
    <property type="entry name" value="Aldehyde ferredoxin oxidoreductase, N-terminal domain"/>
    <property type="match status" value="1"/>
</dbReference>
<dbReference type="InterPro" id="IPR036503">
    <property type="entry name" value="Ald_Fedxn_OxRdtase_N_sf"/>
</dbReference>
<evidence type="ECO:0000313" key="10">
    <source>
        <dbReference type="EMBL" id="SJZ95976.1"/>
    </source>
</evidence>
<dbReference type="SMART" id="SM00790">
    <property type="entry name" value="AFOR_N"/>
    <property type="match status" value="1"/>
</dbReference>
<evidence type="ECO:0000256" key="8">
    <source>
        <dbReference type="ARBA" id="ARBA00049934"/>
    </source>
</evidence>
<keyword evidence="11" id="KW-1185">Reference proteome</keyword>